<dbReference type="Pfam" id="PF25062">
    <property type="entry name" value="ARM_TT21_N"/>
    <property type="match status" value="1"/>
</dbReference>
<dbReference type="GO" id="GO:0035721">
    <property type="term" value="P:intraciliary retrograde transport"/>
    <property type="evidence" value="ECO:0000318"/>
    <property type="project" value="GO_Central"/>
</dbReference>
<proteinExistence type="inferred from homology"/>
<keyword evidence="2" id="KW-0677">Repeat</keyword>
<dbReference type="EMBL" id="DS985242">
    <property type="protein sequence ID" value="EDV27667.1"/>
    <property type="molecule type" value="Genomic_DNA"/>
</dbReference>
<dbReference type="FunFam" id="1.25.40.10:FF:000377">
    <property type="entry name" value="Tetratricopeptide repeat domain 21B"/>
    <property type="match status" value="1"/>
</dbReference>
<evidence type="ECO:0008006" key="12">
    <source>
        <dbReference type="Google" id="ProtNLM"/>
    </source>
</evidence>
<feature type="domain" description="Tetratricopeptide repeat protein 21A/21B fourth ARM" evidence="9">
    <location>
        <begin position="762"/>
        <end position="916"/>
    </location>
</feature>
<evidence type="ECO:0000259" key="8">
    <source>
        <dbReference type="Pfam" id="PF25064"/>
    </source>
</evidence>
<dbReference type="RefSeq" id="XP_002109501.1">
    <property type="nucleotide sequence ID" value="XM_002109465.1"/>
</dbReference>
<dbReference type="STRING" id="10228.B3RPN7"/>
<dbReference type="GO" id="GO:0061512">
    <property type="term" value="P:protein localization to cilium"/>
    <property type="evidence" value="ECO:0000318"/>
    <property type="project" value="GO_Central"/>
</dbReference>
<dbReference type="eggNOG" id="ENOG502QQAB">
    <property type="taxonomic scope" value="Eukaryota"/>
</dbReference>
<dbReference type="FunFam" id="1.25.40.10:FF:000197">
    <property type="entry name" value="Tetratricopeptide repeat domain 21B"/>
    <property type="match status" value="1"/>
</dbReference>
<dbReference type="GO" id="GO:0005929">
    <property type="term" value="C:cilium"/>
    <property type="evidence" value="ECO:0007669"/>
    <property type="project" value="GOC"/>
</dbReference>
<evidence type="ECO:0000313" key="11">
    <source>
        <dbReference type="Proteomes" id="UP000009022"/>
    </source>
</evidence>
<evidence type="ECO:0000256" key="4">
    <source>
        <dbReference type="PROSITE-ProRule" id="PRU00339"/>
    </source>
</evidence>
<dbReference type="SUPFAM" id="SSF48452">
    <property type="entry name" value="TPR-like"/>
    <property type="match status" value="6"/>
</dbReference>
<dbReference type="FunCoup" id="B3RPN7">
    <property type="interactions" value="190"/>
</dbReference>
<dbReference type="InterPro" id="IPR019734">
    <property type="entry name" value="TPR_rpt"/>
</dbReference>
<feature type="repeat" description="TPR" evidence="4">
    <location>
        <begin position="726"/>
        <end position="759"/>
    </location>
</feature>
<dbReference type="FunFam" id="1.25.40.10:FF:000245">
    <property type="entry name" value="Tetratricopeptide repeat domain 21B"/>
    <property type="match status" value="1"/>
</dbReference>
<dbReference type="Pfam" id="PF25068">
    <property type="entry name" value="ARM_TT21_4th"/>
    <property type="match status" value="1"/>
</dbReference>
<dbReference type="InterPro" id="IPR056835">
    <property type="entry name" value="ARM_TT21_5th"/>
</dbReference>
<dbReference type="SMART" id="SM00028">
    <property type="entry name" value="TPR"/>
    <property type="match status" value="18"/>
</dbReference>
<evidence type="ECO:0000313" key="10">
    <source>
        <dbReference type="EMBL" id="EDV27667.1"/>
    </source>
</evidence>
<dbReference type="InterPro" id="IPR011990">
    <property type="entry name" value="TPR-like_helical_dom_sf"/>
</dbReference>
<dbReference type="PROSITE" id="PS50293">
    <property type="entry name" value="TPR_REGION"/>
    <property type="match status" value="1"/>
</dbReference>
<feature type="repeat" description="TPR" evidence="4">
    <location>
        <begin position="760"/>
        <end position="793"/>
    </location>
</feature>
<keyword evidence="11" id="KW-1185">Reference proteome</keyword>
<dbReference type="Pfam" id="PF07719">
    <property type="entry name" value="TPR_2"/>
    <property type="match status" value="1"/>
</dbReference>
<dbReference type="Pfam" id="PF25058">
    <property type="entry name" value="ARM_TT21"/>
    <property type="match status" value="1"/>
</dbReference>
<dbReference type="InterPro" id="IPR056834">
    <property type="entry name" value="ARM_TT21_C"/>
</dbReference>
<organism evidence="10 11">
    <name type="scientific">Trichoplax adhaerens</name>
    <name type="common">Trichoplax reptans</name>
    <dbReference type="NCBI Taxonomy" id="10228"/>
    <lineage>
        <taxon>Eukaryota</taxon>
        <taxon>Metazoa</taxon>
        <taxon>Placozoa</taxon>
        <taxon>Uniplacotomia</taxon>
        <taxon>Trichoplacea</taxon>
        <taxon>Trichoplacidae</taxon>
        <taxon>Trichoplax</taxon>
    </lineage>
</organism>
<dbReference type="CTD" id="6751271"/>
<reference evidence="10 11" key="1">
    <citation type="journal article" date="2008" name="Nature">
        <title>The Trichoplax genome and the nature of placozoans.</title>
        <authorList>
            <person name="Srivastava M."/>
            <person name="Begovic E."/>
            <person name="Chapman J."/>
            <person name="Putnam N.H."/>
            <person name="Hellsten U."/>
            <person name="Kawashima T."/>
            <person name="Kuo A."/>
            <person name="Mitros T."/>
            <person name="Salamov A."/>
            <person name="Carpenter M.L."/>
            <person name="Signorovitch A.Y."/>
            <person name="Moreno M.A."/>
            <person name="Kamm K."/>
            <person name="Grimwood J."/>
            <person name="Schmutz J."/>
            <person name="Shapiro H."/>
            <person name="Grigoriev I.V."/>
            <person name="Buss L.W."/>
            <person name="Schierwater B."/>
            <person name="Dellaporta S.L."/>
            <person name="Rokhsar D.S."/>
        </authorList>
    </citation>
    <scope>NUCLEOTIDE SEQUENCE [LARGE SCALE GENOMIC DNA]</scope>
    <source>
        <strain evidence="10 11">Grell-BS-1999</strain>
    </source>
</reference>
<dbReference type="GO" id="GO:0030991">
    <property type="term" value="C:intraciliary transport particle A"/>
    <property type="evidence" value="ECO:0000318"/>
    <property type="project" value="GO_Central"/>
</dbReference>
<dbReference type="PANTHER" id="PTHR14699:SF0">
    <property type="entry name" value="TETRATRICOPEPTIDE REPEAT PROTEIN 21 HOMOLOG"/>
    <property type="match status" value="1"/>
</dbReference>
<gene>
    <name evidence="10" type="ORF">TRIADDRAFT_53605</name>
</gene>
<accession>B3RPN7</accession>
<dbReference type="Pfam" id="PF25064">
    <property type="entry name" value="ARM_TT21_5th"/>
    <property type="match status" value="1"/>
</dbReference>
<evidence type="ECO:0000259" key="9">
    <source>
        <dbReference type="Pfam" id="PF25068"/>
    </source>
</evidence>
<evidence type="ECO:0000256" key="3">
    <source>
        <dbReference type="ARBA" id="ARBA00022803"/>
    </source>
</evidence>
<feature type="domain" description="Tetratricopeptide repeat protein 21A/21B fifth ARM repeats" evidence="8">
    <location>
        <begin position="958"/>
        <end position="1073"/>
    </location>
</feature>
<dbReference type="HOGENOM" id="CLU_006149_0_0_1"/>
<dbReference type="PROSITE" id="PS50005">
    <property type="entry name" value="TPR"/>
    <property type="match status" value="3"/>
</dbReference>
<keyword evidence="3 4" id="KW-0802">TPR repeat</keyword>
<feature type="repeat" description="TPR" evidence="4">
    <location>
        <begin position="329"/>
        <end position="362"/>
    </location>
</feature>
<sequence length="1315" mass="149564">MASGDTYTLALINFYCREKLYNHVCKVATDAMKKYGNDNILHFWHAFGLIMQNRVSEGMRELQEIEDDKNVVLCTILCLVYAHKKSKLVDRESVQQLDARLKTERQNCSDKALYFAAMYLWHMNRNDKAREYIDRMLKISNGASEGLILRGWIDITSDKEQYVKKAQKYFEEALNRSESSTEIDALLGKAKCFELKHNYTNSVELINRTIAAYPKYTPALIEKARMQLALQEWDQAVDTSRRTLIQDSDNIAATNVLVLHSLCRIGDYTQAVDNLGELILRIDKNEPKNAELYYKCAVTFSRLCGRQLQVIHQTYTLTERAMTLAKNNSKYTTEVGNQLLLMGKTKEAMNYFSKALTLDGTSVPALIGIIKCQIAENQFDEAKQQLELLQEVQQSIGKVAEVPYLSAVMAHKINSDIEKVTGMLNSAVDIHFSSLGRLPLGMEYYMKLNPDFIIQIAKMYLAIGPSEPDTFTQRIPVSLRRCGSTLDPISKGLPGLRDGHYLLAKVKYYSGAFDAAQATLQICLDNDQTFSEGHLLMAQINAYQGKFNLANQALDMALSYNFEIRDSPSYHLIKARILKKNNEYEEALKILKTAMNVSGVRKSDSANKKSKAPPISISDRASIFLELVEVHITLKQQPEAAKVMQDALHEFANTSEESRLNIANADLALGRGDIDQALSILRSITPSHPFYVKARERMADIYLNYRKDKRLYASCYRELAEQEANPQTYLLLGDAYMSIQEPEKAIDAFEAALRKNPHDASLVSKIGQALFKTHQYIKAVNYYETAIKSNNQTSLRMELAELYLKLKQYEKAVSTITAVVKQEKTSHDINSLMEEAKSVMLLAQIYERVNMPKQSLEALHKCIDAQEKILKRVGVEQPEAREKQREIAAKICCDIANHLANERNTEDAISFYKKALSYCNDHMESRLSLAKLYLQRNEIDFCQKECTTMLQIDDENVEAAMMKADILFIKGDFETATFQFQKLLDRVPNQFSALVRLTDLLRREGKLEDCLPYLEQAESACLNSSIDPGYNYCRGLYERHMNNPSAAMKHFNLARKDSEWGEKAVFAMVEICLNPDNETLGGETLEAVNEADGNKQSSALKTANKLLKELKPKSAPSKKQLDLLENYALISTKQKQSVEKALSSFISMLSEDQTNITALLGTATAYMFLKQVPKARNQLKKIAKLEWNSANAEDFERSWLLLADVYIQSGKYDNATELLRHCLKHNKSCSKACEYMGHIMEKEQAYKDASDYYEFAWKFTNQSNPAIGFKLAFNYLKAKRFVDAINICHKVLADNPEYPKIKKEILDKARNNLRT</sequence>
<dbReference type="Gene3D" id="1.25.40.10">
    <property type="entry name" value="Tetratricopeptide repeat domain"/>
    <property type="match status" value="9"/>
</dbReference>
<dbReference type="KEGG" id="tad:TRIADDRAFT_53605"/>
<dbReference type="Pfam" id="PF25060">
    <property type="entry name" value="ARM_TT21_2nd"/>
    <property type="match status" value="1"/>
</dbReference>
<evidence type="ECO:0000259" key="5">
    <source>
        <dbReference type="Pfam" id="PF25060"/>
    </source>
</evidence>
<feature type="domain" description="Tetratricopeptide repeat protein 21A/21B C-terminal ARM" evidence="7">
    <location>
        <begin position="1102"/>
        <end position="1310"/>
    </location>
</feature>
<dbReference type="OrthoDB" id="10259630at2759"/>
<dbReference type="PANTHER" id="PTHR14699">
    <property type="entry name" value="STI2 PROTEIN-RELATED"/>
    <property type="match status" value="1"/>
</dbReference>
<feature type="domain" description="Tetratricopeptide repeat protein 21A/21B N-terminal ARM repeat" evidence="6">
    <location>
        <begin position="12"/>
        <end position="237"/>
    </location>
</feature>
<dbReference type="InterPro" id="IPR040364">
    <property type="entry name" value="TTC21A/TTC21B"/>
</dbReference>
<comment type="similarity">
    <text evidence="1">Belongs to the TTC21 family.</text>
</comment>
<dbReference type="InterPro" id="IPR013105">
    <property type="entry name" value="TPR_2"/>
</dbReference>
<dbReference type="InParanoid" id="B3RPN7"/>
<protein>
    <recommendedName>
        <fullName evidence="12">Tetratricopeptide repeat protein 21B</fullName>
    </recommendedName>
</protein>
<dbReference type="Proteomes" id="UP000009022">
    <property type="component" value="Unassembled WGS sequence"/>
</dbReference>
<dbReference type="PhylomeDB" id="B3RPN7"/>
<evidence type="ECO:0000259" key="6">
    <source>
        <dbReference type="Pfam" id="PF25062"/>
    </source>
</evidence>
<evidence type="ECO:0000256" key="2">
    <source>
        <dbReference type="ARBA" id="ARBA00022737"/>
    </source>
</evidence>
<name>B3RPN7_TRIAD</name>
<dbReference type="InterPro" id="IPR056836">
    <property type="entry name" value="ARM_TT21_4th"/>
</dbReference>
<dbReference type="Pfam" id="PF25063">
    <property type="entry name" value="ARM_TT21_C"/>
    <property type="match status" value="1"/>
</dbReference>
<dbReference type="InterPro" id="IPR056833">
    <property type="entry name" value="ARM_TT21_N"/>
</dbReference>
<evidence type="ECO:0000259" key="7">
    <source>
        <dbReference type="Pfam" id="PF25063"/>
    </source>
</evidence>
<dbReference type="GeneID" id="6751271"/>
<dbReference type="OMA" id="NATCVRA"/>
<evidence type="ECO:0000256" key="1">
    <source>
        <dbReference type="ARBA" id="ARBA00010935"/>
    </source>
</evidence>
<dbReference type="InterPro" id="IPR056832">
    <property type="entry name" value="ARM_TT21_2nd"/>
</dbReference>
<feature type="domain" description="Tetratricopeptide repeat protein 21A/21B second ARM" evidence="5">
    <location>
        <begin position="275"/>
        <end position="544"/>
    </location>
</feature>